<organism evidence="1 2">
    <name type="scientific">Flavobacterium petrolei</name>
    <dbReference type="NCBI Taxonomy" id="2259594"/>
    <lineage>
        <taxon>Bacteria</taxon>
        <taxon>Pseudomonadati</taxon>
        <taxon>Bacteroidota</taxon>
        <taxon>Flavobacteriia</taxon>
        <taxon>Flavobacteriales</taxon>
        <taxon>Flavobacteriaceae</taxon>
        <taxon>Flavobacterium</taxon>
    </lineage>
</organism>
<dbReference type="Gene3D" id="3.30.870.10">
    <property type="entry name" value="Endonuclease Chain A"/>
    <property type="match status" value="1"/>
</dbReference>
<dbReference type="EMBL" id="QNVY02000001">
    <property type="protein sequence ID" value="RYJ53201.1"/>
    <property type="molecule type" value="Genomic_DNA"/>
</dbReference>
<sequence length="291" mass="34250">MTLIDDAEKNLIIVSPYVEMTNWEKMKKCLSKSLKKGININFIIRKNAKNNDLLSLRQLNIQPLLVQDLHAKVYINDNYAIVTSLNITHYSDINSIDIAYQTENEAERTELVKYVNKYIVNVKSKEEKVTPVEINTKHLVSGKTNLVRLQHRSLREDIELSEFEVDKSHQIFSSYFSYSNIKMSSTYLFCGDVLPFCDVMIDCKYVIKIKKSRPDCEMILKKIEEINFNLFYKYDFELLTSHSSFYYLDFLPQGKFEITKLVNDYIEITNTILKSDFIKVLKVRDKNRVWI</sequence>
<evidence type="ECO:0008006" key="3">
    <source>
        <dbReference type="Google" id="ProtNLM"/>
    </source>
</evidence>
<comment type="caution">
    <text evidence="1">The sequence shown here is derived from an EMBL/GenBank/DDBJ whole genome shotgun (WGS) entry which is preliminary data.</text>
</comment>
<evidence type="ECO:0000313" key="1">
    <source>
        <dbReference type="EMBL" id="RYJ53201.1"/>
    </source>
</evidence>
<evidence type="ECO:0000313" key="2">
    <source>
        <dbReference type="Proteomes" id="UP000253235"/>
    </source>
</evidence>
<keyword evidence="2" id="KW-1185">Reference proteome</keyword>
<gene>
    <name evidence="1" type="ORF">DR871_003905</name>
</gene>
<dbReference type="OrthoDB" id="5500241at2"/>
<dbReference type="RefSeq" id="WP_129752521.1">
    <property type="nucleotide sequence ID" value="NZ_QNVY02000001.1"/>
</dbReference>
<accession>A0A482TM32</accession>
<dbReference type="SUPFAM" id="SSF56024">
    <property type="entry name" value="Phospholipase D/nuclease"/>
    <property type="match status" value="1"/>
</dbReference>
<dbReference type="Proteomes" id="UP000253235">
    <property type="component" value="Unassembled WGS sequence"/>
</dbReference>
<dbReference type="AlphaFoldDB" id="A0A482TM32"/>
<protein>
    <recommendedName>
        <fullName evidence="3">Phospholipase D-like domain-containing protein</fullName>
    </recommendedName>
</protein>
<name>A0A482TM32_9FLAO</name>
<reference evidence="1 2" key="1">
    <citation type="submission" date="2019-01" db="EMBL/GenBank/DDBJ databases">
        <title>Flavobacterium sp. nov. isolated from arctic soil.</title>
        <authorList>
            <person name="Kim D.-U."/>
        </authorList>
    </citation>
    <scope>NUCLEOTIDE SEQUENCE [LARGE SCALE GENOMIC DNA]</scope>
    <source>
        <strain evidence="1 2">Kopri-42</strain>
    </source>
</reference>
<proteinExistence type="predicted"/>